<dbReference type="EMBL" id="BAHE01000003">
    <property type="protein sequence ID" value="GAB98854.1"/>
    <property type="molecule type" value="Genomic_DNA"/>
</dbReference>
<evidence type="ECO:0000313" key="1">
    <source>
        <dbReference type="EMBL" id="GAB98854.1"/>
    </source>
</evidence>
<protein>
    <submittedName>
        <fullName evidence="1">Uncharacterized protein</fullName>
    </submittedName>
</protein>
<evidence type="ECO:0000313" key="2">
    <source>
        <dbReference type="Proteomes" id="UP000035058"/>
    </source>
</evidence>
<dbReference type="Proteomes" id="UP000035058">
    <property type="component" value="Unassembled WGS sequence"/>
</dbReference>
<dbReference type="AlphaFoldDB" id="K6XJ61"/>
<proteinExistence type="predicted"/>
<accession>K6XJ61</accession>
<keyword evidence="2" id="KW-1185">Reference proteome</keyword>
<gene>
    <name evidence="1" type="ORF">GONAM_03_00330</name>
</gene>
<comment type="caution">
    <text evidence="1">The sequence shown here is derived from an EMBL/GenBank/DDBJ whole genome shotgun (WGS) entry which is preliminary data.</text>
</comment>
<organism evidence="1 2">
    <name type="scientific">Gordonia namibiensis NBRC 108229</name>
    <dbReference type="NCBI Taxonomy" id="1208314"/>
    <lineage>
        <taxon>Bacteria</taxon>
        <taxon>Bacillati</taxon>
        <taxon>Actinomycetota</taxon>
        <taxon>Actinomycetes</taxon>
        <taxon>Mycobacteriales</taxon>
        <taxon>Gordoniaceae</taxon>
        <taxon>Gordonia</taxon>
    </lineage>
</organism>
<name>K6XJ61_9ACTN</name>
<sequence length="121" mass="12388">MLPVVGDHGGIGTYLDESVPCRGVHSYRAGCGEQRIEFGDDVGGVSDCRLTGEAPVTRVRLELDDAGMGVDHCATGRATGAQGGGVAHRPKPRPGAGCDIDTQVGVGLQFGAALMTPVPCR</sequence>
<reference evidence="1 2" key="1">
    <citation type="submission" date="2012-08" db="EMBL/GenBank/DDBJ databases">
        <title>Whole genome shotgun sequence of Gordonia namibiensis NBRC 108229.</title>
        <authorList>
            <person name="Isaki-Nakamura S."/>
            <person name="Hosoyama A."/>
            <person name="Tsuchikane K."/>
            <person name="Katsumata H."/>
            <person name="Baba S."/>
            <person name="Yamazaki S."/>
            <person name="Fujita N."/>
        </authorList>
    </citation>
    <scope>NUCLEOTIDE SEQUENCE [LARGE SCALE GENOMIC DNA]</scope>
    <source>
        <strain evidence="1 2">NBRC 108229</strain>
    </source>
</reference>